<dbReference type="InterPro" id="IPR003399">
    <property type="entry name" value="Mce/MlaD"/>
</dbReference>
<keyword evidence="1" id="KW-0812">Transmembrane</keyword>
<organism evidence="3 4">
    <name type="scientific">Paraconexibacter antarcticus</name>
    <dbReference type="NCBI Taxonomy" id="2949664"/>
    <lineage>
        <taxon>Bacteria</taxon>
        <taxon>Bacillati</taxon>
        <taxon>Actinomycetota</taxon>
        <taxon>Thermoleophilia</taxon>
        <taxon>Solirubrobacterales</taxon>
        <taxon>Paraconexibacteraceae</taxon>
        <taxon>Paraconexibacter</taxon>
    </lineage>
</organism>
<keyword evidence="4" id="KW-1185">Reference proteome</keyword>
<sequence>MRRAIDDYGKWLGVIAFLMVTATLAGGYILVKQRLPNPFASRYTLKAEFDTTAGLNPGLGQAVNVAGVRVGTITSSEYKDGLAVVKMQVDPGKLPHVFNDAHAVLVPNTPLKDMIVELFPGHRTAGVAPRSTTIPVARTSPPVDSDELTAALDTDTRRFFQVLVAGVDKGLDGRGPDLQALLKTLKPTAQQLHEVTQAMAGRRTELRRLVHSLAVLTTATASKDQQLADVVTGGNATLQALARQEAALRASVAKLPATLSATSSTLANLRGFSGELTPTLDGLDPTLRKLKPILKAVDDVAVQGEPVLRTKLRPLVRQLQPLAVDLSPTTRDLSSVTPSLTSAFKILNYTVNELAYNPSGDDEGYLFWLAWFAHNANSFTSVQDPHGAGWRGVALVSCNSLINATGSIAPLLKTIIGPAPTCK</sequence>
<feature type="transmembrane region" description="Helical" evidence="1">
    <location>
        <begin position="12"/>
        <end position="31"/>
    </location>
</feature>
<dbReference type="InterPro" id="IPR052336">
    <property type="entry name" value="MlaD_Phospholipid_Transporter"/>
</dbReference>
<dbReference type="Proteomes" id="UP001056035">
    <property type="component" value="Chromosome"/>
</dbReference>
<protein>
    <submittedName>
        <fullName evidence="3">MlaD family protein</fullName>
    </submittedName>
</protein>
<dbReference type="Pfam" id="PF02470">
    <property type="entry name" value="MlaD"/>
    <property type="match status" value="1"/>
</dbReference>
<dbReference type="PANTHER" id="PTHR33371">
    <property type="entry name" value="INTERMEMBRANE PHOSPHOLIPID TRANSPORT SYSTEM BINDING PROTEIN MLAD-RELATED"/>
    <property type="match status" value="1"/>
</dbReference>
<keyword evidence="1" id="KW-0472">Membrane</keyword>
<gene>
    <name evidence="3" type="ORF">NBH00_06815</name>
</gene>
<reference evidence="3 4" key="1">
    <citation type="submission" date="2022-06" db="EMBL/GenBank/DDBJ databases">
        <title>Paraconexibacter antarcticus.</title>
        <authorList>
            <person name="Kim C.S."/>
        </authorList>
    </citation>
    <scope>NUCLEOTIDE SEQUENCE [LARGE SCALE GENOMIC DNA]</scope>
    <source>
        <strain evidence="3 4">02-257</strain>
    </source>
</reference>
<feature type="domain" description="Mce/MlaD" evidence="2">
    <location>
        <begin position="43"/>
        <end position="121"/>
    </location>
</feature>
<evidence type="ECO:0000259" key="2">
    <source>
        <dbReference type="Pfam" id="PF02470"/>
    </source>
</evidence>
<evidence type="ECO:0000256" key="1">
    <source>
        <dbReference type="SAM" id="Phobius"/>
    </source>
</evidence>
<accession>A0ABY5DYL6</accession>
<proteinExistence type="predicted"/>
<dbReference type="PANTHER" id="PTHR33371:SF4">
    <property type="entry name" value="INTERMEMBRANE PHOSPHOLIPID TRANSPORT SYSTEM BINDING PROTEIN MLAD"/>
    <property type="match status" value="1"/>
</dbReference>
<name>A0ABY5DYL6_9ACTN</name>
<keyword evidence="1" id="KW-1133">Transmembrane helix</keyword>
<dbReference type="RefSeq" id="WP_254572595.1">
    <property type="nucleotide sequence ID" value="NZ_CP098502.1"/>
</dbReference>
<dbReference type="EMBL" id="CP098502">
    <property type="protein sequence ID" value="UTI65917.1"/>
    <property type="molecule type" value="Genomic_DNA"/>
</dbReference>
<evidence type="ECO:0000313" key="4">
    <source>
        <dbReference type="Proteomes" id="UP001056035"/>
    </source>
</evidence>
<evidence type="ECO:0000313" key="3">
    <source>
        <dbReference type="EMBL" id="UTI65917.1"/>
    </source>
</evidence>